<dbReference type="EMBL" id="CM042034">
    <property type="protein sequence ID" value="KAI3759964.1"/>
    <property type="molecule type" value="Genomic_DNA"/>
</dbReference>
<comment type="caution">
    <text evidence="1">The sequence shown here is derived from an EMBL/GenBank/DDBJ whole genome shotgun (WGS) entry which is preliminary data.</text>
</comment>
<protein>
    <submittedName>
        <fullName evidence="1">Uncharacterized protein</fullName>
    </submittedName>
</protein>
<keyword evidence="2" id="KW-1185">Reference proteome</keyword>
<accession>A0ACB9EM30</accession>
<sequence>MPDFQRALLGSVSWYLQRFKYEYHSSFGQGRKDVALGECWLLIVVYENVLNFSDVVDNSKEMLGTFSPQAESYTHLMPEETRAKIETCSFPGAAYCPYRINPAEVDGFLKELQKIVMDKAAAVAAKKF</sequence>
<organism evidence="1 2">
    <name type="scientific">Smallanthus sonchifolius</name>
    <dbReference type="NCBI Taxonomy" id="185202"/>
    <lineage>
        <taxon>Eukaryota</taxon>
        <taxon>Viridiplantae</taxon>
        <taxon>Streptophyta</taxon>
        <taxon>Embryophyta</taxon>
        <taxon>Tracheophyta</taxon>
        <taxon>Spermatophyta</taxon>
        <taxon>Magnoliopsida</taxon>
        <taxon>eudicotyledons</taxon>
        <taxon>Gunneridae</taxon>
        <taxon>Pentapetalae</taxon>
        <taxon>asterids</taxon>
        <taxon>campanulids</taxon>
        <taxon>Asterales</taxon>
        <taxon>Asteraceae</taxon>
        <taxon>Asteroideae</taxon>
        <taxon>Heliantheae alliance</taxon>
        <taxon>Millerieae</taxon>
        <taxon>Smallanthus</taxon>
    </lineage>
</organism>
<gene>
    <name evidence="1" type="ORF">L1987_50351</name>
</gene>
<dbReference type="Proteomes" id="UP001056120">
    <property type="component" value="Linkage Group LG17"/>
</dbReference>
<reference evidence="1 2" key="2">
    <citation type="journal article" date="2022" name="Mol. Ecol. Resour.">
        <title>The genomes of chicory, endive, great burdock and yacon provide insights into Asteraceae paleo-polyploidization history and plant inulin production.</title>
        <authorList>
            <person name="Fan W."/>
            <person name="Wang S."/>
            <person name="Wang H."/>
            <person name="Wang A."/>
            <person name="Jiang F."/>
            <person name="Liu H."/>
            <person name="Zhao H."/>
            <person name="Xu D."/>
            <person name="Zhang Y."/>
        </authorList>
    </citation>
    <scope>NUCLEOTIDE SEQUENCE [LARGE SCALE GENOMIC DNA]</scope>
    <source>
        <strain evidence="2">cv. Yunnan</strain>
        <tissue evidence="1">Leaves</tissue>
    </source>
</reference>
<name>A0ACB9EM30_9ASTR</name>
<evidence type="ECO:0000313" key="2">
    <source>
        <dbReference type="Proteomes" id="UP001056120"/>
    </source>
</evidence>
<proteinExistence type="predicted"/>
<reference evidence="2" key="1">
    <citation type="journal article" date="2022" name="Mol. Ecol. Resour.">
        <title>The genomes of chicory, endive, great burdock and yacon provide insights into Asteraceae palaeo-polyploidization history and plant inulin production.</title>
        <authorList>
            <person name="Fan W."/>
            <person name="Wang S."/>
            <person name="Wang H."/>
            <person name="Wang A."/>
            <person name="Jiang F."/>
            <person name="Liu H."/>
            <person name="Zhao H."/>
            <person name="Xu D."/>
            <person name="Zhang Y."/>
        </authorList>
    </citation>
    <scope>NUCLEOTIDE SEQUENCE [LARGE SCALE GENOMIC DNA]</scope>
    <source>
        <strain evidence="2">cv. Yunnan</strain>
    </source>
</reference>
<evidence type="ECO:0000313" key="1">
    <source>
        <dbReference type="EMBL" id="KAI3759964.1"/>
    </source>
</evidence>